<organism evidence="2 3">
    <name type="scientific">Brevibacillus invocatus</name>
    <dbReference type="NCBI Taxonomy" id="173959"/>
    <lineage>
        <taxon>Bacteria</taxon>
        <taxon>Bacillati</taxon>
        <taxon>Bacillota</taxon>
        <taxon>Bacilli</taxon>
        <taxon>Bacillales</taxon>
        <taxon>Paenibacillaceae</taxon>
        <taxon>Brevibacillus</taxon>
    </lineage>
</organism>
<dbReference type="AlphaFoldDB" id="A0A3M8CFV3"/>
<proteinExistence type="predicted"/>
<evidence type="ECO:0000313" key="3">
    <source>
        <dbReference type="Proteomes" id="UP000282028"/>
    </source>
</evidence>
<dbReference type="EMBL" id="RHHR01000014">
    <property type="protein sequence ID" value="RNB74598.1"/>
    <property type="molecule type" value="Genomic_DNA"/>
</dbReference>
<dbReference type="Proteomes" id="UP000282028">
    <property type="component" value="Unassembled WGS sequence"/>
</dbReference>
<accession>A0A3M8CFV3</accession>
<evidence type="ECO:0000313" key="2">
    <source>
        <dbReference type="EMBL" id="RNB74598.1"/>
    </source>
</evidence>
<evidence type="ECO:0000259" key="1">
    <source>
        <dbReference type="Pfam" id="PF05076"/>
    </source>
</evidence>
<sequence>MIVVKQLLKHCGSAFGSTSELYQYEAADVLIAVFPPTKKRGCWTYVTLELHKKGACECVMYSYHFDPGMIAHLASAASQVSKHWEEDQIRLHTGSIYRLEQPIANQSQLQYLLATPLDFEEEGFEYFTNGDEVVRLMMLHAISETEAAFLRQYGFEALEALFAHNEVDSLDVMRHPAI</sequence>
<keyword evidence="3" id="KW-1185">Reference proteome</keyword>
<gene>
    <name evidence="2" type="ORF">EDM52_10105</name>
</gene>
<dbReference type="RefSeq" id="WP_122908883.1">
    <property type="nucleotide sequence ID" value="NZ_CBCSBE010000006.1"/>
</dbReference>
<protein>
    <submittedName>
        <fullName evidence="2">Suppressor of fused protein (SUFU)</fullName>
    </submittedName>
</protein>
<dbReference type="Pfam" id="PF05076">
    <property type="entry name" value="SUFU"/>
    <property type="match status" value="1"/>
</dbReference>
<reference evidence="2 3" key="1">
    <citation type="submission" date="2018-10" db="EMBL/GenBank/DDBJ databases">
        <title>Phylogenomics of Brevibacillus.</title>
        <authorList>
            <person name="Dunlap C."/>
        </authorList>
    </citation>
    <scope>NUCLEOTIDE SEQUENCE [LARGE SCALE GENOMIC DNA]</scope>
    <source>
        <strain evidence="2 3">JCM 12215</strain>
    </source>
</reference>
<dbReference type="OrthoDB" id="2476027at2"/>
<feature type="domain" description="Suppressor of fused-like" evidence="1">
    <location>
        <begin position="86"/>
        <end position="174"/>
    </location>
</feature>
<name>A0A3M8CFV3_9BACL</name>
<dbReference type="InterPro" id="IPR020941">
    <property type="entry name" value="SUFU-like_domain"/>
</dbReference>
<comment type="caution">
    <text evidence="2">The sequence shown here is derived from an EMBL/GenBank/DDBJ whole genome shotgun (WGS) entry which is preliminary data.</text>
</comment>